<reference evidence="2" key="1">
    <citation type="submission" date="2016-11" db="UniProtKB">
        <authorList>
            <consortium name="WormBaseParasite"/>
        </authorList>
    </citation>
    <scope>IDENTIFICATION</scope>
</reference>
<keyword evidence="1" id="KW-1185">Reference proteome</keyword>
<evidence type="ECO:0000313" key="1">
    <source>
        <dbReference type="Proteomes" id="UP000095280"/>
    </source>
</evidence>
<sequence>TKKESLLMRAAEMAARHCSSAHCWGGDASHFLTEVRNVDGPGYGKALPVNHQYWIFSLCWSPCATARVGWHLLKNPRYPVWIVGSETHLTVLFSNEGRTCIQAMASVERVFHDSWTPARQDFIPADKLDELIKSARLDLPEGCQNLSELKTAASIPKAATAKVAYVRGDANMQQEIADCSVGHCDLDE</sequence>
<organism evidence="1 2">
    <name type="scientific">Macrostomum lignano</name>
    <dbReference type="NCBI Taxonomy" id="282301"/>
    <lineage>
        <taxon>Eukaryota</taxon>
        <taxon>Metazoa</taxon>
        <taxon>Spiralia</taxon>
        <taxon>Lophotrochozoa</taxon>
        <taxon>Platyhelminthes</taxon>
        <taxon>Rhabditophora</taxon>
        <taxon>Macrostomorpha</taxon>
        <taxon>Macrostomida</taxon>
        <taxon>Macrostomidae</taxon>
        <taxon>Macrostomum</taxon>
    </lineage>
</organism>
<name>A0A1I8FA71_9PLAT</name>
<dbReference type="Proteomes" id="UP000095280">
    <property type="component" value="Unplaced"/>
</dbReference>
<dbReference type="AlphaFoldDB" id="A0A1I8FA71"/>
<evidence type="ECO:0000313" key="2">
    <source>
        <dbReference type="WBParaSite" id="maker-unitig_26690-snap-gene-0.1-mRNA-1"/>
    </source>
</evidence>
<accession>A0A1I8FA71</accession>
<proteinExistence type="predicted"/>
<protein>
    <submittedName>
        <fullName evidence="2">DUF4205 domain-containing protein</fullName>
    </submittedName>
</protein>
<dbReference type="WBParaSite" id="maker-unitig_26690-snap-gene-0.1-mRNA-1">
    <property type="protein sequence ID" value="maker-unitig_26690-snap-gene-0.1-mRNA-1"/>
    <property type="gene ID" value="maker-unitig_26690-snap-gene-0.1"/>
</dbReference>